<dbReference type="InterPro" id="IPR001623">
    <property type="entry name" value="DnaJ_domain"/>
</dbReference>
<dbReference type="OrthoDB" id="1507364at2759"/>
<dbReference type="GO" id="GO:0005789">
    <property type="term" value="C:endoplasmic reticulum membrane"/>
    <property type="evidence" value="ECO:0007669"/>
    <property type="project" value="UniProtKB-SubCell"/>
</dbReference>
<dbReference type="InterPro" id="IPR051100">
    <property type="entry name" value="DnaJ_subfamily_B/C"/>
</dbReference>
<keyword evidence="2" id="KW-0812">Transmembrane</keyword>
<reference evidence="8 9" key="1">
    <citation type="submission" date="2019-09" db="EMBL/GenBank/DDBJ databases">
        <authorList>
            <person name="Brejova B."/>
        </authorList>
    </citation>
    <scope>NUCLEOTIDE SEQUENCE [LARGE SCALE GENOMIC DNA]</scope>
</reference>
<proteinExistence type="predicted"/>
<dbReference type="Gene3D" id="1.10.287.110">
    <property type="entry name" value="DnaJ domain"/>
    <property type="match status" value="1"/>
</dbReference>
<dbReference type="SUPFAM" id="SSF46565">
    <property type="entry name" value="Chaperone J-domain"/>
    <property type="match status" value="1"/>
</dbReference>
<evidence type="ECO:0000256" key="2">
    <source>
        <dbReference type="ARBA" id="ARBA00022692"/>
    </source>
</evidence>
<dbReference type="Pfam" id="PF00226">
    <property type="entry name" value="DnaJ"/>
    <property type="match status" value="1"/>
</dbReference>
<dbReference type="Proteomes" id="UP000398389">
    <property type="component" value="Unassembled WGS sequence"/>
</dbReference>
<dbReference type="AlphaFoldDB" id="A0A5E8B3H8"/>
<dbReference type="PANTHER" id="PTHR43908">
    <property type="entry name" value="AT29763P-RELATED"/>
    <property type="match status" value="1"/>
</dbReference>
<evidence type="ECO:0000256" key="6">
    <source>
        <dbReference type="SAM" id="MobiDB-lite"/>
    </source>
</evidence>
<dbReference type="GO" id="GO:0030544">
    <property type="term" value="F:Hsp70 protein binding"/>
    <property type="evidence" value="ECO:0007669"/>
    <property type="project" value="TreeGrafter"/>
</dbReference>
<protein>
    <recommendedName>
        <fullName evidence="7">J domain-containing protein</fullName>
    </recommendedName>
</protein>
<dbReference type="RefSeq" id="XP_031851506.1">
    <property type="nucleotide sequence ID" value="XM_031995615.1"/>
</dbReference>
<keyword evidence="9" id="KW-1185">Reference proteome</keyword>
<evidence type="ECO:0000259" key="7">
    <source>
        <dbReference type="PROSITE" id="PS50076"/>
    </source>
</evidence>
<dbReference type="InterPro" id="IPR036869">
    <property type="entry name" value="J_dom_sf"/>
</dbReference>
<dbReference type="PANTHER" id="PTHR43908:SF3">
    <property type="entry name" value="AT29763P-RELATED"/>
    <property type="match status" value="1"/>
</dbReference>
<accession>A0A5E8B3H8</accession>
<dbReference type="PROSITE" id="PS50076">
    <property type="entry name" value="DNAJ_2"/>
    <property type="match status" value="1"/>
</dbReference>
<comment type="subcellular location">
    <subcellularLocation>
        <location evidence="1">Endoplasmic reticulum membrane</location>
        <topology evidence="1">Single-pass membrane protein</topology>
    </subcellularLocation>
</comment>
<keyword evidence="5" id="KW-0472">Membrane</keyword>
<keyword evidence="4" id="KW-1133">Transmembrane helix</keyword>
<keyword evidence="3" id="KW-0256">Endoplasmic reticulum</keyword>
<organism evidence="8 9">
    <name type="scientific">Magnusiomyces paraingens</name>
    <dbReference type="NCBI Taxonomy" id="2606893"/>
    <lineage>
        <taxon>Eukaryota</taxon>
        <taxon>Fungi</taxon>
        <taxon>Dikarya</taxon>
        <taxon>Ascomycota</taxon>
        <taxon>Saccharomycotina</taxon>
        <taxon>Dipodascomycetes</taxon>
        <taxon>Dipodascales</taxon>
        <taxon>Dipodascaceae</taxon>
        <taxon>Magnusiomyces</taxon>
    </lineage>
</organism>
<evidence type="ECO:0000313" key="9">
    <source>
        <dbReference type="Proteomes" id="UP000398389"/>
    </source>
</evidence>
<dbReference type="EMBL" id="CABVLU010000001">
    <property type="protein sequence ID" value="VVT45790.1"/>
    <property type="molecule type" value="Genomic_DNA"/>
</dbReference>
<dbReference type="InterPro" id="IPR018253">
    <property type="entry name" value="DnaJ_domain_CS"/>
</dbReference>
<dbReference type="GO" id="GO:0071218">
    <property type="term" value="P:cellular response to misfolded protein"/>
    <property type="evidence" value="ECO:0007669"/>
    <property type="project" value="TreeGrafter"/>
</dbReference>
<dbReference type="Pfam" id="PF09320">
    <property type="entry name" value="DUF1977"/>
    <property type="match status" value="1"/>
</dbReference>
<sequence length="345" mass="38077">MSSTSSEKNETNSRTRDHNQGRQDRAYTSAQAAAVERVRKCKSTNYYAILDIETTATETEVRKAYRKLALVMHPDKNGAPGADEAFKMVAKAFQVLSDPDKKRIYDQTGSDPESRSAAASGMNGFSGFGPGMARAGGPGAAGFSDDFADEIFRAFFGGGAGGDAFQTFGTSFGPNIRFQTFGGPRRGPAGARQANGGNGVPQEPQDFMSNLVRLLPLLLLFITPLLSSLFDSSSSSGYVRNTRFEFTPSPPYTELRTTYQHNIPYFVNPSDVRSMSTGKLRQLDNRAELTYLRSLRDMCNREYETRQQKIMDAQGWFSTDKDALEKAKKMKLPSCQKLDKLGIQY</sequence>
<evidence type="ECO:0000313" key="8">
    <source>
        <dbReference type="EMBL" id="VVT45790.1"/>
    </source>
</evidence>
<dbReference type="CDD" id="cd06257">
    <property type="entry name" value="DnaJ"/>
    <property type="match status" value="1"/>
</dbReference>
<feature type="region of interest" description="Disordered" evidence="6">
    <location>
        <begin position="1"/>
        <end position="29"/>
    </location>
</feature>
<evidence type="ECO:0000256" key="5">
    <source>
        <dbReference type="ARBA" id="ARBA00023136"/>
    </source>
</evidence>
<dbReference type="PRINTS" id="PR00625">
    <property type="entry name" value="JDOMAIN"/>
</dbReference>
<feature type="compositionally biased region" description="Basic and acidic residues" evidence="6">
    <location>
        <begin position="7"/>
        <end position="25"/>
    </location>
</feature>
<evidence type="ECO:0000256" key="3">
    <source>
        <dbReference type="ARBA" id="ARBA00022824"/>
    </source>
</evidence>
<dbReference type="InterPro" id="IPR015399">
    <property type="entry name" value="DUF1977_DnaJ-like"/>
</dbReference>
<dbReference type="GeneID" id="43579715"/>
<gene>
    <name evidence="8" type="ORF">SAPINGB_P000892</name>
</gene>
<evidence type="ECO:0000256" key="1">
    <source>
        <dbReference type="ARBA" id="ARBA00004389"/>
    </source>
</evidence>
<name>A0A5E8B3H8_9ASCO</name>
<dbReference type="PROSITE" id="PS00636">
    <property type="entry name" value="DNAJ_1"/>
    <property type="match status" value="1"/>
</dbReference>
<evidence type="ECO:0000256" key="4">
    <source>
        <dbReference type="ARBA" id="ARBA00022989"/>
    </source>
</evidence>
<dbReference type="SMART" id="SM00271">
    <property type="entry name" value="DnaJ"/>
    <property type="match status" value="1"/>
</dbReference>
<feature type="domain" description="J" evidence="7">
    <location>
        <begin position="45"/>
        <end position="109"/>
    </location>
</feature>